<evidence type="ECO:0000256" key="2">
    <source>
        <dbReference type="ARBA" id="ARBA00011838"/>
    </source>
</evidence>
<dbReference type="FunFam" id="3.90.1180.10:FF:000001">
    <property type="entry name" value="50S ribosomal protein L13"/>
    <property type="match status" value="1"/>
</dbReference>
<dbReference type="Proteomes" id="UP000269692">
    <property type="component" value="Unassembled WGS sequence"/>
</dbReference>
<evidence type="ECO:0000256" key="6">
    <source>
        <dbReference type="HAMAP-Rule" id="MF_01366"/>
    </source>
</evidence>
<reference evidence="7 8" key="1">
    <citation type="submission" date="2018-10" db="EMBL/GenBank/DDBJ databases">
        <title>Xanthobacter tagetidis genome sequencing and assembly.</title>
        <authorList>
            <person name="Maclea K.S."/>
            <person name="Goen A.E."/>
            <person name="Fatima S.A."/>
        </authorList>
    </citation>
    <scope>NUCLEOTIDE SEQUENCE [LARGE SCALE GENOMIC DNA]</scope>
    <source>
        <strain evidence="7 8">ATCC 700314</strain>
    </source>
</reference>
<dbReference type="EMBL" id="RCTF01000028">
    <property type="protein sequence ID" value="RLP72211.1"/>
    <property type="molecule type" value="Genomic_DNA"/>
</dbReference>
<evidence type="ECO:0000256" key="1">
    <source>
        <dbReference type="ARBA" id="ARBA00006227"/>
    </source>
</evidence>
<comment type="function">
    <text evidence="6">This protein is one of the early assembly proteins of the 50S ribosomal subunit, although it is not seen to bind rRNA by itself. It is important during the early stages of 50S assembly.</text>
</comment>
<keyword evidence="4 6" id="KW-0687">Ribonucleoprotein</keyword>
<comment type="subunit">
    <text evidence="2 6">Part of the 50S ribosomal subunit.</text>
</comment>
<gene>
    <name evidence="6" type="primary">rplM</name>
    <name evidence="7" type="ORF">D9R14_22015</name>
</gene>
<organism evidence="7 8">
    <name type="scientific">Xanthobacter tagetidis</name>
    <dbReference type="NCBI Taxonomy" id="60216"/>
    <lineage>
        <taxon>Bacteria</taxon>
        <taxon>Pseudomonadati</taxon>
        <taxon>Pseudomonadota</taxon>
        <taxon>Alphaproteobacteria</taxon>
        <taxon>Hyphomicrobiales</taxon>
        <taxon>Xanthobacteraceae</taxon>
        <taxon>Xanthobacter</taxon>
    </lineage>
</organism>
<proteinExistence type="inferred from homology"/>
<dbReference type="Pfam" id="PF00572">
    <property type="entry name" value="Ribosomal_L13"/>
    <property type="match status" value="1"/>
</dbReference>
<evidence type="ECO:0000256" key="4">
    <source>
        <dbReference type="ARBA" id="ARBA00023274"/>
    </source>
</evidence>
<dbReference type="PIRSF" id="PIRSF002181">
    <property type="entry name" value="Ribosomal_L13"/>
    <property type="match status" value="1"/>
</dbReference>
<dbReference type="RefSeq" id="WP_121625694.1">
    <property type="nucleotide sequence ID" value="NZ_JACIIW010000012.1"/>
</dbReference>
<evidence type="ECO:0000313" key="8">
    <source>
        <dbReference type="Proteomes" id="UP000269692"/>
    </source>
</evidence>
<evidence type="ECO:0000256" key="5">
    <source>
        <dbReference type="ARBA" id="ARBA00035201"/>
    </source>
</evidence>
<dbReference type="PANTHER" id="PTHR11545">
    <property type="entry name" value="RIBOSOMAL PROTEIN L13"/>
    <property type="match status" value="1"/>
</dbReference>
<dbReference type="HAMAP" id="MF_01366">
    <property type="entry name" value="Ribosomal_uL13"/>
    <property type="match status" value="1"/>
</dbReference>
<comment type="similarity">
    <text evidence="1 6">Belongs to the universal ribosomal protein uL13 family.</text>
</comment>
<dbReference type="InterPro" id="IPR036899">
    <property type="entry name" value="Ribosomal_uL13_sf"/>
</dbReference>
<name>A0A3L6ZXK7_9HYPH</name>
<dbReference type="CDD" id="cd00392">
    <property type="entry name" value="Ribosomal_L13"/>
    <property type="match status" value="1"/>
</dbReference>
<dbReference type="GO" id="GO:0017148">
    <property type="term" value="P:negative regulation of translation"/>
    <property type="evidence" value="ECO:0007669"/>
    <property type="project" value="TreeGrafter"/>
</dbReference>
<evidence type="ECO:0000256" key="3">
    <source>
        <dbReference type="ARBA" id="ARBA00022980"/>
    </source>
</evidence>
<comment type="caution">
    <text evidence="7">The sequence shown here is derived from an EMBL/GenBank/DDBJ whole genome shotgun (WGS) entry which is preliminary data.</text>
</comment>
<dbReference type="InterPro" id="IPR005823">
    <property type="entry name" value="Ribosomal_uL13_bac-type"/>
</dbReference>
<dbReference type="OrthoDB" id="9801330at2"/>
<dbReference type="Gene3D" id="3.90.1180.10">
    <property type="entry name" value="Ribosomal protein L13"/>
    <property type="match status" value="1"/>
</dbReference>
<dbReference type="GO" id="GO:0022625">
    <property type="term" value="C:cytosolic large ribosomal subunit"/>
    <property type="evidence" value="ECO:0007669"/>
    <property type="project" value="TreeGrafter"/>
</dbReference>
<dbReference type="GO" id="GO:0003729">
    <property type="term" value="F:mRNA binding"/>
    <property type="evidence" value="ECO:0007669"/>
    <property type="project" value="TreeGrafter"/>
</dbReference>
<sequence length="153" mass="17085">MKTYSAKPADIEKKWVVIDASGLVVGRLATIIAMRLKGKHLPIYTPHVDCGDNVVVVNAEKAVLTGRKKEQKVYYHHTGFPGGIKERTAKFILEGRFPERVIEKAVERMLARGPLGRKIMGNLRVYKGPTHPHEAQQPVALDVAALNRKNVRN</sequence>
<dbReference type="AlphaFoldDB" id="A0A3L6ZXK7"/>
<accession>A0A3L6ZXK7</accession>
<protein>
    <recommendedName>
        <fullName evidence="5 6">Large ribosomal subunit protein uL13</fullName>
    </recommendedName>
</protein>
<dbReference type="GO" id="GO:0003735">
    <property type="term" value="F:structural constituent of ribosome"/>
    <property type="evidence" value="ECO:0007669"/>
    <property type="project" value="InterPro"/>
</dbReference>
<dbReference type="PANTHER" id="PTHR11545:SF2">
    <property type="entry name" value="LARGE RIBOSOMAL SUBUNIT PROTEIN UL13M"/>
    <property type="match status" value="1"/>
</dbReference>
<dbReference type="InterPro" id="IPR005822">
    <property type="entry name" value="Ribosomal_uL13"/>
</dbReference>
<dbReference type="SUPFAM" id="SSF52161">
    <property type="entry name" value="Ribosomal protein L13"/>
    <property type="match status" value="1"/>
</dbReference>
<dbReference type="GO" id="GO:0006412">
    <property type="term" value="P:translation"/>
    <property type="evidence" value="ECO:0007669"/>
    <property type="project" value="UniProtKB-UniRule"/>
</dbReference>
<keyword evidence="8" id="KW-1185">Reference proteome</keyword>
<evidence type="ECO:0000313" key="7">
    <source>
        <dbReference type="EMBL" id="RLP72211.1"/>
    </source>
</evidence>
<dbReference type="NCBIfam" id="TIGR01066">
    <property type="entry name" value="rplM_bact"/>
    <property type="match status" value="1"/>
</dbReference>
<keyword evidence="3 6" id="KW-0689">Ribosomal protein</keyword>